<dbReference type="InterPro" id="IPR000531">
    <property type="entry name" value="Beta-barrel_TonB"/>
</dbReference>
<comment type="similarity">
    <text evidence="4">Belongs to the TonB-dependent receptor family.</text>
</comment>
<dbReference type="InterPro" id="IPR037066">
    <property type="entry name" value="Plug_dom_sf"/>
</dbReference>
<dbReference type="RefSeq" id="WP_188552510.1">
    <property type="nucleotide sequence ID" value="NZ_BMGT01000001.1"/>
</dbReference>
<feature type="domain" description="TonB-dependent receptor-like beta-barrel" evidence="6">
    <location>
        <begin position="353"/>
        <end position="814"/>
    </location>
</feature>
<dbReference type="InterPro" id="IPR036942">
    <property type="entry name" value="Beta-barrel_TonB_sf"/>
</dbReference>
<dbReference type="InterPro" id="IPR013784">
    <property type="entry name" value="Carb-bd-like_fold"/>
</dbReference>
<comment type="caution">
    <text evidence="8">The sequence shown here is derived from an EMBL/GenBank/DDBJ whole genome shotgun (WGS) entry which is preliminary data.</text>
</comment>
<keyword evidence="4" id="KW-0798">TonB box</keyword>
<dbReference type="SUPFAM" id="SSF49452">
    <property type="entry name" value="Starch-binding domain-like"/>
    <property type="match status" value="1"/>
</dbReference>
<evidence type="ECO:0000256" key="2">
    <source>
        <dbReference type="ARBA" id="ARBA00023136"/>
    </source>
</evidence>
<organism evidence="8 9">
    <name type="scientific">Edaphobacter dinghuensis</name>
    <dbReference type="NCBI Taxonomy" id="1560005"/>
    <lineage>
        <taxon>Bacteria</taxon>
        <taxon>Pseudomonadati</taxon>
        <taxon>Acidobacteriota</taxon>
        <taxon>Terriglobia</taxon>
        <taxon>Terriglobales</taxon>
        <taxon>Acidobacteriaceae</taxon>
        <taxon>Edaphobacter</taxon>
    </lineage>
</organism>
<proteinExistence type="inferred from homology"/>
<dbReference type="InterPro" id="IPR012910">
    <property type="entry name" value="Plug_dom"/>
</dbReference>
<gene>
    <name evidence="8" type="ORF">GCM10011585_04490</name>
</gene>
<dbReference type="AlphaFoldDB" id="A0A917LXQ0"/>
<evidence type="ECO:0000256" key="3">
    <source>
        <dbReference type="ARBA" id="ARBA00023237"/>
    </source>
</evidence>
<dbReference type="EMBL" id="BMGT01000001">
    <property type="protein sequence ID" value="GGG65847.1"/>
    <property type="molecule type" value="Genomic_DNA"/>
</dbReference>
<sequence>MSLTPRRTCTLALTAILSLPFFAPIQSRSLFAQTVSGSSTVTGTVADPGGNMLDTATVLLKSDSSNFSRKANADSAGRFSISDVPAGLYTVSVSAPGFSIAVQQGVRIVANQPKNLTFSLSLGNFSQQVTVDAGGTTSIAAKLAPMDAPLDERSARTEVNTTFIQNYTAPTADFGELVALVPGTETTNSNGVGLGQSTTNFRGFIDGDYDIDFDGIPFYDTNTPSHHSWAFFPSQWIGGVDFDRSPGTASTIGPTPFGGSIHLLSKQMPSERNIRGGFSYGSFNTVLFDGSFNSGDFGGASKKSNLFVDVHHMSSDGYQTFNYQTRNAGSLKYQYRLSDKTVLTGFSGVIWLDANSPNLSSTRAQILALGDNYLLQNTDTTQANYYKYNHYHVPTDFEYVGVNSQLAHSWSLDFKPYTYNYDNSQYYAKQPKGGAPINPTVCGTPVKKISPCAVDKYNSYRKYGETLAVSQTSSHGIFRTGIWYEWAATNRHQIPSNPFTLKDDVLPNFSEKFWTNSYQPYGEYEWLATKKLSVTAGLKFAFYTMDLTQYADNGGKIGSTNPITGVPFTSVSNSVNYHSWLPSLDANYRIKPNWSVYGQGSTGSVVPPSSVYDVAGALVGTPPKPQTSTTYQTGTVLKLQRVTFDADFYHTRFQNGYSSSTDNDPNSALFGESIQYISPSSITLGGEFETSVALGHGLSLYLNGTRGKATYVGTLTAYSPSGTTNNPLAVKAPSGLWVAQAPSDTEAEGVTYQDKGWNVGIFNKRVGSKWEDNGAYHNQLRDDPYNVSNAYINYTIRGGSHFDQTKIRLSVNNLMNSHNITSVTPGGALVPATFTSGGLTYTNPFVGTTTSSPGYTGGVNLADNPNLLPGRSIILSVTFGFSPGR</sequence>
<feature type="domain" description="TonB-dependent receptor plug" evidence="7">
    <location>
        <begin position="156"/>
        <end position="259"/>
    </location>
</feature>
<keyword evidence="2 4" id="KW-0472">Membrane</keyword>
<comment type="subcellular location">
    <subcellularLocation>
        <location evidence="1 4">Cell outer membrane</location>
    </subcellularLocation>
</comment>
<feature type="chain" id="PRO_5036885342" description="Iron complex outermembrane receptor protein" evidence="5">
    <location>
        <begin position="33"/>
        <end position="885"/>
    </location>
</feature>
<evidence type="ECO:0000256" key="5">
    <source>
        <dbReference type="SAM" id="SignalP"/>
    </source>
</evidence>
<name>A0A917LXQ0_9BACT</name>
<evidence type="ECO:0000259" key="7">
    <source>
        <dbReference type="Pfam" id="PF07715"/>
    </source>
</evidence>
<feature type="signal peptide" evidence="5">
    <location>
        <begin position="1"/>
        <end position="32"/>
    </location>
</feature>
<reference evidence="8" key="1">
    <citation type="journal article" date="2014" name="Int. J. Syst. Evol. Microbiol.">
        <title>Complete genome sequence of Corynebacterium casei LMG S-19264T (=DSM 44701T), isolated from a smear-ripened cheese.</title>
        <authorList>
            <consortium name="US DOE Joint Genome Institute (JGI-PGF)"/>
            <person name="Walter F."/>
            <person name="Albersmeier A."/>
            <person name="Kalinowski J."/>
            <person name="Ruckert C."/>
        </authorList>
    </citation>
    <scope>NUCLEOTIDE SEQUENCE</scope>
    <source>
        <strain evidence="8">CGMCC 1.12997</strain>
    </source>
</reference>
<evidence type="ECO:0000313" key="9">
    <source>
        <dbReference type="Proteomes" id="UP000647241"/>
    </source>
</evidence>
<dbReference type="Pfam" id="PF00593">
    <property type="entry name" value="TonB_dep_Rec_b-barrel"/>
    <property type="match status" value="1"/>
</dbReference>
<evidence type="ECO:0000256" key="1">
    <source>
        <dbReference type="ARBA" id="ARBA00004442"/>
    </source>
</evidence>
<dbReference type="GO" id="GO:0009279">
    <property type="term" value="C:cell outer membrane"/>
    <property type="evidence" value="ECO:0007669"/>
    <property type="project" value="UniProtKB-SubCell"/>
</dbReference>
<dbReference type="SUPFAM" id="SSF56935">
    <property type="entry name" value="Porins"/>
    <property type="match status" value="1"/>
</dbReference>
<keyword evidence="9" id="KW-1185">Reference proteome</keyword>
<evidence type="ECO:0000256" key="4">
    <source>
        <dbReference type="RuleBase" id="RU003357"/>
    </source>
</evidence>
<evidence type="ECO:0000259" key="6">
    <source>
        <dbReference type="Pfam" id="PF00593"/>
    </source>
</evidence>
<dbReference type="Pfam" id="PF13620">
    <property type="entry name" value="CarboxypepD_reg"/>
    <property type="match status" value="1"/>
</dbReference>
<dbReference type="Gene3D" id="2.40.170.20">
    <property type="entry name" value="TonB-dependent receptor, beta-barrel domain"/>
    <property type="match status" value="1"/>
</dbReference>
<evidence type="ECO:0000313" key="8">
    <source>
        <dbReference type="EMBL" id="GGG65847.1"/>
    </source>
</evidence>
<dbReference type="Gene3D" id="2.60.40.1120">
    <property type="entry name" value="Carboxypeptidase-like, regulatory domain"/>
    <property type="match status" value="1"/>
</dbReference>
<dbReference type="Gene3D" id="2.170.130.10">
    <property type="entry name" value="TonB-dependent receptor, plug domain"/>
    <property type="match status" value="1"/>
</dbReference>
<keyword evidence="5" id="KW-0732">Signal</keyword>
<dbReference type="Proteomes" id="UP000647241">
    <property type="component" value="Unassembled WGS sequence"/>
</dbReference>
<accession>A0A917LXQ0</accession>
<keyword evidence="3" id="KW-0998">Cell outer membrane</keyword>
<dbReference type="GO" id="GO:0030246">
    <property type="term" value="F:carbohydrate binding"/>
    <property type="evidence" value="ECO:0007669"/>
    <property type="project" value="InterPro"/>
</dbReference>
<dbReference type="Pfam" id="PF07715">
    <property type="entry name" value="Plug"/>
    <property type="match status" value="1"/>
</dbReference>
<reference evidence="8" key="2">
    <citation type="submission" date="2020-09" db="EMBL/GenBank/DDBJ databases">
        <authorList>
            <person name="Sun Q."/>
            <person name="Zhou Y."/>
        </authorList>
    </citation>
    <scope>NUCLEOTIDE SEQUENCE</scope>
    <source>
        <strain evidence="8">CGMCC 1.12997</strain>
    </source>
</reference>
<evidence type="ECO:0008006" key="10">
    <source>
        <dbReference type="Google" id="ProtNLM"/>
    </source>
</evidence>
<protein>
    <recommendedName>
        <fullName evidence="10">Iron complex outermembrane receptor protein</fullName>
    </recommendedName>
</protein>